<dbReference type="OrthoDB" id="2336742at2759"/>
<proteinExistence type="predicted"/>
<dbReference type="Proteomes" id="UP000789759">
    <property type="component" value="Unassembled WGS sequence"/>
</dbReference>
<keyword evidence="2" id="KW-1185">Reference proteome</keyword>
<comment type="caution">
    <text evidence="1">The sequence shown here is derived from an EMBL/GenBank/DDBJ whole genome shotgun (WGS) entry which is preliminary data.</text>
</comment>
<accession>A0A9N9DBX5</accession>
<reference evidence="1" key="1">
    <citation type="submission" date="2021-06" db="EMBL/GenBank/DDBJ databases">
        <authorList>
            <person name="Kallberg Y."/>
            <person name="Tangrot J."/>
            <person name="Rosling A."/>
        </authorList>
    </citation>
    <scope>NUCLEOTIDE SEQUENCE</scope>
    <source>
        <strain evidence="1">FL966</strain>
    </source>
</reference>
<evidence type="ECO:0000313" key="1">
    <source>
        <dbReference type="EMBL" id="CAG8629974.1"/>
    </source>
</evidence>
<organism evidence="1 2">
    <name type="scientific">Cetraspora pellucida</name>
    <dbReference type="NCBI Taxonomy" id="1433469"/>
    <lineage>
        <taxon>Eukaryota</taxon>
        <taxon>Fungi</taxon>
        <taxon>Fungi incertae sedis</taxon>
        <taxon>Mucoromycota</taxon>
        <taxon>Glomeromycotina</taxon>
        <taxon>Glomeromycetes</taxon>
        <taxon>Diversisporales</taxon>
        <taxon>Gigasporaceae</taxon>
        <taxon>Cetraspora</taxon>
    </lineage>
</organism>
<name>A0A9N9DBX5_9GLOM</name>
<protein>
    <submittedName>
        <fullName evidence="1">22292_t:CDS:1</fullName>
    </submittedName>
</protein>
<dbReference type="EMBL" id="CAJVQA010005893">
    <property type="protein sequence ID" value="CAG8629974.1"/>
    <property type="molecule type" value="Genomic_DNA"/>
</dbReference>
<dbReference type="GO" id="GO:0019005">
    <property type="term" value="C:SCF ubiquitin ligase complex"/>
    <property type="evidence" value="ECO:0007669"/>
    <property type="project" value="TreeGrafter"/>
</dbReference>
<gene>
    <name evidence="1" type="ORF">CPELLU_LOCUS8337</name>
</gene>
<evidence type="ECO:0000313" key="2">
    <source>
        <dbReference type="Proteomes" id="UP000789759"/>
    </source>
</evidence>
<dbReference type="PANTHER" id="PTHR13318">
    <property type="entry name" value="PARTNER OF PAIRED, ISOFORM B-RELATED"/>
    <property type="match status" value="1"/>
</dbReference>
<dbReference type="AlphaFoldDB" id="A0A9N9DBX5"/>
<dbReference type="SUPFAM" id="SSF52047">
    <property type="entry name" value="RNI-like"/>
    <property type="match status" value="1"/>
</dbReference>
<dbReference type="GO" id="GO:0031146">
    <property type="term" value="P:SCF-dependent proteasomal ubiquitin-dependent protein catabolic process"/>
    <property type="evidence" value="ECO:0007669"/>
    <property type="project" value="TreeGrafter"/>
</dbReference>
<dbReference type="Gene3D" id="3.80.10.10">
    <property type="entry name" value="Ribonuclease Inhibitor"/>
    <property type="match status" value="2"/>
</dbReference>
<dbReference type="InterPro" id="IPR032675">
    <property type="entry name" value="LRR_dom_sf"/>
</dbReference>
<sequence length="546" mass="62480">MLKTFRISGYLSFFKRDLIMHIPHGIHASILENSQFTPSDLLHLALSCRQWAKYALSHLWRARKFMDNSLLQQFISTLSESNRKKLLFPYGEYVTKIQLEEAEKEPSIHIDAELINFLANACPNLKDIQLKFSLKTRTNKPWKLPLNLLSDRLIRLNLTTYEHIANDIDVPDDCNKVANIENGVSTPQNFARSIANLFTASSKPKQSNVDDFNNDDDNFDALCEAVLPGNINSIRLYYPRMTLNIWERFTKCAGNSLLSIRIIFNHATMTFEDPSEIATLFGKYCKNLRRFDLEALQCPLISCSAMSFMFDNCLKLEAIDAPIPGEVLDIIHTSKSLKSISFSDVVQGQSLKATFKMNNLQSLCLLKIDGPCDLSFLEMFPNLQHLQIWDFSSFNDDSSRKISQSSITKLDLLKPTNIFDEALVTFASMTKLIDFTIRDRLPNVTSNGWLSFVNRPIGCPSWVNLSIGDGRKVSTEFFEVLDRRHENLEVLVVRGLTGENLDDSVMQKLKFAGAWNHCKRSSHLHLRWPKQEKRPNVVEIASYRSY</sequence>